<reference evidence="1" key="2">
    <citation type="journal article" date="2015" name="Data Brief">
        <title>Shoot transcriptome of the giant reed, Arundo donax.</title>
        <authorList>
            <person name="Barrero R.A."/>
            <person name="Guerrero F.D."/>
            <person name="Moolhuijzen P."/>
            <person name="Goolsby J.A."/>
            <person name="Tidwell J."/>
            <person name="Bellgard S.E."/>
            <person name="Bellgard M.I."/>
        </authorList>
    </citation>
    <scope>NUCLEOTIDE SEQUENCE</scope>
    <source>
        <tissue evidence="1">Shoot tissue taken approximately 20 cm above the soil surface</tissue>
    </source>
</reference>
<protein>
    <submittedName>
        <fullName evidence="1">Uncharacterized protein</fullName>
    </submittedName>
</protein>
<proteinExistence type="predicted"/>
<evidence type="ECO:0000313" key="1">
    <source>
        <dbReference type="EMBL" id="JAE25541.1"/>
    </source>
</evidence>
<sequence length="33" mass="4067">MLNKQYQSEIYQTTQINYTRYRNTCSAWIICMT</sequence>
<dbReference type="EMBL" id="GBRH01172355">
    <property type="protein sequence ID" value="JAE25541.1"/>
    <property type="molecule type" value="Transcribed_RNA"/>
</dbReference>
<accession>A0A0A9GSL1</accession>
<name>A0A0A9GSL1_ARUDO</name>
<reference evidence="1" key="1">
    <citation type="submission" date="2014-09" db="EMBL/GenBank/DDBJ databases">
        <authorList>
            <person name="Magalhaes I.L.F."/>
            <person name="Oliveira U."/>
            <person name="Santos F.R."/>
            <person name="Vidigal T.H.D.A."/>
            <person name="Brescovit A.D."/>
            <person name="Santos A.J."/>
        </authorList>
    </citation>
    <scope>NUCLEOTIDE SEQUENCE</scope>
    <source>
        <tissue evidence="1">Shoot tissue taken approximately 20 cm above the soil surface</tissue>
    </source>
</reference>
<dbReference type="AlphaFoldDB" id="A0A0A9GSL1"/>
<organism evidence="1">
    <name type="scientific">Arundo donax</name>
    <name type="common">Giant reed</name>
    <name type="synonym">Donax arundinaceus</name>
    <dbReference type="NCBI Taxonomy" id="35708"/>
    <lineage>
        <taxon>Eukaryota</taxon>
        <taxon>Viridiplantae</taxon>
        <taxon>Streptophyta</taxon>
        <taxon>Embryophyta</taxon>
        <taxon>Tracheophyta</taxon>
        <taxon>Spermatophyta</taxon>
        <taxon>Magnoliopsida</taxon>
        <taxon>Liliopsida</taxon>
        <taxon>Poales</taxon>
        <taxon>Poaceae</taxon>
        <taxon>PACMAD clade</taxon>
        <taxon>Arundinoideae</taxon>
        <taxon>Arundineae</taxon>
        <taxon>Arundo</taxon>
    </lineage>
</organism>